<keyword evidence="3" id="KW-1133">Transmembrane helix</keyword>
<organism evidence="5 6">
    <name type="scientific">Lymnaea stagnalis</name>
    <name type="common">Great pond snail</name>
    <name type="synonym">Helix stagnalis</name>
    <dbReference type="NCBI Taxonomy" id="6523"/>
    <lineage>
        <taxon>Eukaryota</taxon>
        <taxon>Metazoa</taxon>
        <taxon>Spiralia</taxon>
        <taxon>Lophotrochozoa</taxon>
        <taxon>Mollusca</taxon>
        <taxon>Gastropoda</taxon>
        <taxon>Heterobranchia</taxon>
        <taxon>Euthyneura</taxon>
        <taxon>Panpulmonata</taxon>
        <taxon>Hygrophila</taxon>
        <taxon>Lymnaeoidea</taxon>
        <taxon>Lymnaeidae</taxon>
        <taxon>Lymnaea</taxon>
    </lineage>
</organism>
<keyword evidence="6" id="KW-1185">Reference proteome</keyword>
<evidence type="ECO:0000256" key="3">
    <source>
        <dbReference type="SAM" id="Phobius"/>
    </source>
</evidence>
<dbReference type="PANTHER" id="PTHR24043">
    <property type="entry name" value="SCAVENGER RECEPTOR CLASS F"/>
    <property type="match status" value="1"/>
</dbReference>
<reference evidence="5 6" key="1">
    <citation type="submission" date="2024-04" db="EMBL/GenBank/DDBJ databases">
        <authorList>
            <consortium name="Genoscope - CEA"/>
            <person name="William W."/>
        </authorList>
    </citation>
    <scope>NUCLEOTIDE SEQUENCE [LARGE SCALE GENOMIC DNA]</scope>
</reference>
<dbReference type="Gene3D" id="2.170.300.10">
    <property type="entry name" value="Tie2 ligand-binding domain superfamily"/>
    <property type="match status" value="4"/>
</dbReference>
<dbReference type="GO" id="GO:0005044">
    <property type="term" value="F:scavenger receptor activity"/>
    <property type="evidence" value="ECO:0007669"/>
    <property type="project" value="InterPro"/>
</dbReference>
<keyword evidence="1" id="KW-0245">EGF-like domain</keyword>
<gene>
    <name evidence="5" type="ORF">GSLYS_00008148001</name>
</gene>
<accession>A0AAV2HLA2</accession>
<keyword evidence="3" id="KW-0472">Membrane</keyword>
<dbReference type="Pfam" id="PF22633">
    <property type="entry name" value="F5_F8_type_C_2"/>
    <property type="match status" value="1"/>
</dbReference>
<dbReference type="Gene3D" id="2.60.120.260">
    <property type="entry name" value="Galactose-binding domain-like"/>
    <property type="match status" value="1"/>
</dbReference>
<evidence type="ECO:0000313" key="5">
    <source>
        <dbReference type="EMBL" id="CAL1534188.1"/>
    </source>
</evidence>
<proteinExistence type="predicted"/>
<feature type="chain" id="PRO_5043382464" evidence="4">
    <location>
        <begin position="21"/>
        <end position="946"/>
    </location>
</feature>
<dbReference type="AlphaFoldDB" id="A0AAV2HLA2"/>
<feature type="region of interest" description="Disordered" evidence="2">
    <location>
        <begin position="866"/>
        <end position="946"/>
    </location>
</feature>
<feature type="compositionally biased region" description="Polar residues" evidence="2">
    <location>
        <begin position="890"/>
        <end position="910"/>
    </location>
</feature>
<keyword evidence="3" id="KW-0812">Transmembrane</keyword>
<dbReference type="InterPro" id="IPR042635">
    <property type="entry name" value="MEGF10/SREC1/2-like"/>
</dbReference>
<sequence>MRLSPQLVFLWIYFWTCTSADECLFGWWGVNCENECDSGCLNRTCNSVNGKCDRGCTGPVNRTICKIGCPDGWFGSQCQFQCHCERNLSCHTLTGQCPSSSICSTGWFGSACQYQTLLVGIVGVSSTTISTTPAQPSYTWITDGNDSTCNPDYNLEALSVSWNRSFPITWLRVTLKDNDYVGLLNVSFMRENKQTATCTDQNIYVINSKTVDIRCKVIVDVVSVIIGGEGVKSLCSVYISGGRNVALKQRAEQTTTYSDAGAYRAVDGNIDGRFDQGKTCSHTSERDTSPGWNVTFGHPQVLNRVLLYNRLDMSFGIRLNKFVLQIFHSTEIVFQYQDDTDTSKSIPVFVIAVAARESTILVNGLRINVNRSDEKFVTLCEVEAFGECVPGTWGLECNNECSTICSSQCHVETGSCQVCNGFNDPPNCITTCSKGTWGLNCGNACNTSCLEISCNSITGLCDKACKGFKDFPKCSKVCDAKTWGPNCTNNCKTSCFNSSCDRLTGVCNLGCNGYSNPTNCTTACDKGKWGPNCTNTCKKSCWDNSCNHFDGTCDEGCNGYRDFPNCTLECRPGMWGLNCSRTCNSSCFNSSCDRLTGQCNKGCYGFSNPPNCTKVCDKQNWGPNCTNPCNTTCWNLSCNRFTGLCDEGCNGFKDFPNCTKECDPGESGLNCTNQCDYCYNKTCSSQTGLCNNGCDGFSNPPNCSILCNPGNWGINCTLACQSSCFDSSCDRLNGLCNNGCNGYSNPPQCTKECDKGKWGRYCLNTCNISCWDNSCNHVSGVCDQGCNGYSDFPSCTKECLRGLWGVNCTSPCNHPLQKSCNSINEKSGTSSDNIAIGVGVGLGISCAVNIALTIVIIVLMRRRKQPSITGKPAKNKDRDESYDTVGIGNEYNNDYQRPATTSRQRNSRMQVKTDDGDQREDQSDSQSSNVYNEIKHATSEYETIGV</sequence>
<evidence type="ECO:0000256" key="4">
    <source>
        <dbReference type="SAM" id="SignalP"/>
    </source>
</evidence>
<keyword evidence="4" id="KW-0732">Signal</keyword>
<name>A0AAV2HLA2_LYMST</name>
<evidence type="ECO:0000256" key="1">
    <source>
        <dbReference type="ARBA" id="ARBA00022536"/>
    </source>
</evidence>
<comment type="caution">
    <text evidence="5">The sequence shown here is derived from an EMBL/GenBank/DDBJ whole genome shotgun (WGS) entry which is preliminary data.</text>
</comment>
<feature type="compositionally biased region" description="Basic and acidic residues" evidence="2">
    <location>
        <begin position="911"/>
        <end position="922"/>
    </location>
</feature>
<dbReference type="Proteomes" id="UP001497497">
    <property type="component" value="Unassembled WGS sequence"/>
</dbReference>
<dbReference type="InterPro" id="IPR008979">
    <property type="entry name" value="Galactose-bd-like_sf"/>
</dbReference>
<protein>
    <submittedName>
        <fullName evidence="5">Uncharacterized protein</fullName>
    </submittedName>
</protein>
<dbReference type="EMBL" id="CAXITT010000163">
    <property type="protein sequence ID" value="CAL1534188.1"/>
    <property type="molecule type" value="Genomic_DNA"/>
</dbReference>
<evidence type="ECO:0000313" key="6">
    <source>
        <dbReference type="Proteomes" id="UP001497497"/>
    </source>
</evidence>
<evidence type="ECO:0000256" key="2">
    <source>
        <dbReference type="SAM" id="MobiDB-lite"/>
    </source>
</evidence>
<feature type="transmembrane region" description="Helical" evidence="3">
    <location>
        <begin position="834"/>
        <end position="859"/>
    </location>
</feature>
<dbReference type="SUPFAM" id="SSF49785">
    <property type="entry name" value="Galactose-binding domain-like"/>
    <property type="match status" value="1"/>
</dbReference>
<feature type="signal peptide" evidence="4">
    <location>
        <begin position="1"/>
        <end position="20"/>
    </location>
</feature>